<gene>
    <name evidence="2" type="ORF">V22_27820</name>
</gene>
<feature type="transmembrane region" description="Helical" evidence="1">
    <location>
        <begin position="21"/>
        <end position="41"/>
    </location>
</feature>
<dbReference type="Proteomes" id="UP000319976">
    <property type="component" value="Chromosome"/>
</dbReference>
<protein>
    <submittedName>
        <fullName evidence="2">Uncharacterized protein</fullName>
    </submittedName>
</protein>
<dbReference type="AlphaFoldDB" id="A0A517TAX5"/>
<organism evidence="2 3">
    <name type="scientific">Calycomorphotria hydatis</name>
    <dbReference type="NCBI Taxonomy" id="2528027"/>
    <lineage>
        <taxon>Bacteria</taxon>
        <taxon>Pseudomonadati</taxon>
        <taxon>Planctomycetota</taxon>
        <taxon>Planctomycetia</taxon>
        <taxon>Planctomycetales</taxon>
        <taxon>Planctomycetaceae</taxon>
        <taxon>Calycomorphotria</taxon>
    </lineage>
</organism>
<proteinExistence type="predicted"/>
<keyword evidence="3" id="KW-1185">Reference proteome</keyword>
<dbReference type="RefSeq" id="WP_197439604.1">
    <property type="nucleotide sequence ID" value="NZ_CP036316.1"/>
</dbReference>
<keyword evidence="1" id="KW-0472">Membrane</keyword>
<dbReference type="EMBL" id="CP036316">
    <property type="protein sequence ID" value="QDT65527.1"/>
    <property type="molecule type" value="Genomic_DNA"/>
</dbReference>
<keyword evidence="1" id="KW-0812">Transmembrane</keyword>
<evidence type="ECO:0000313" key="2">
    <source>
        <dbReference type="EMBL" id="QDT65527.1"/>
    </source>
</evidence>
<name>A0A517TAX5_9PLAN</name>
<sequence>MSRRNSKSAGPPPSPGIYDGLLFVACASLIAGIIFLCLHLNEYNWDLATG</sequence>
<evidence type="ECO:0000256" key="1">
    <source>
        <dbReference type="SAM" id="Phobius"/>
    </source>
</evidence>
<dbReference type="KEGG" id="chya:V22_27820"/>
<keyword evidence="1" id="KW-1133">Transmembrane helix</keyword>
<reference evidence="2 3" key="1">
    <citation type="submission" date="2019-02" db="EMBL/GenBank/DDBJ databases">
        <title>Deep-cultivation of Planctomycetes and their phenomic and genomic characterization uncovers novel biology.</title>
        <authorList>
            <person name="Wiegand S."/>
            <person name="Jogler M."/>
            <person name="Boedeker C."/>
            <person name="Pinto D."/>
            <person name="Vollmers J."/>
            <person name="Rivas-Marin E."/>
            <person name="Kohn T."/>
            <person name="Peeters S.H."/>
            <person name="Heuer A."/>
            <person name="Rast P."/>
            <person name="Oberbeckmann S."/>
            <person name="Bunk B."/>
            <person name="Jeske O."/>
            <person name="Meyerdierks A."/>
            <person name="Storesund J.E."/>
            <person name="Kallscheuer N."/>
            <person name="Luecker S."/>
            <person name="Lage O.M."/>
            <person name="Pohl T."/>
            <person name="Merkel B.J."/>
            <person name="Hornburger P."/>
            <person name="Mueller R.-W."/>
            <person name="Bruemmer F."/>
            <person name="Labrenz M."/>
            <person name="Spormann A.M."/>
            <person name="Op den Camp H."/>
            <person name="Overmann J."/>
            <person name="Amann R."/>
            <person name="Jetten M.S.M."/>
            <person name="Mascher T."/>
            <person name="Medema M.H."/>
            <person name="Devos D.P."/>
            <person name="Kaster A.-K."/>
            <person name="Ovreas L."/>
            <person name="Rohde M."/>
            <person name="Galperin M.Y."/>
            <person name="Jogler C."/>
        </authorList>
    </citation>
    <scope>NUCLEOTIDE SEQUENCE [LARGE SCALE GENOMIC DNA]</scope>
    <source>
        <strain evidence="2 3">V22</strain>
    </source>
</reference>
<evidence type="ECO:0000313" key="3">
    <source>
        <dbReference type="Proteomes" id="UP000319976"/>
    </source>
</evidence>
<accession>A0A517TAX5</accession>